<name>A0A6J4UXZ7_9BACT</name>
<gene>
    <name evidence="2" type="ORF">AVDCRST_MAG73-3560</name>
</gene>
<dbReference type="InterPro" id="IPR006680">
    <property type="entry name" value="Amidohydro-rel"/>
</dbReference>
<dbReference type="EMBL" id="CADCWE010000237">
    <property type="protein sequence ID" value="CAA9559953.1"/>
    <property type="molecule type" value="Genomic_DNA"/>
</dbReference>
<feature type="non-terminal residue" evidence="2">
    <location>
        <position position="461"/>
    </location>
</feature>
<feature type="domain" description="Amidohydrolase-related" evidence="1">
    <location>
        <begin position="223"/>
        <end position="366"/>
    </location>
</feature>
<organism evidence="2">
    <name type="scientific">uncultured Thermomicrobiales bacterium</name>
    <dbReference type="NCBI Taxonomy" id="1645740"/>
    <lineage>
        <taxon>Bacteria</taxon>
        <taxon>Pseudomonadati</taxon>
        <taxon>Thermomicrobiota</taxon>
        <taxon>Thermomicrobia</taxon>
        <taxon>Thermomicrobiales</taxon>
        <taxon>environmental samples</taxon>
    </lineage>
</organism>
<dbReference type="Gene3D" id="3.20.20.140">
    <property type="entry name" value="Metal-dependent hydrolases"/>
    <property type="match status" value="1"/>
</dbReference>
<evidence type="ECO:0000259" key="1">
    <source>
        <dbReference type="Pfam" id="PF04909"/>
    </source>
</evidence>
<dbReference type="PANTHER" id="PTHR43383">
    <property type="entry name" value="NODULIN 6"/>
    <property type="match status" value="1"/>
</dbReference>
<dbReference type="GO" id="GO:0016787">
    <property type="term" value="F:hydrolase activity"/>
    <property type="evidence" value="ECO:0007669"/>
    <property type="project" value="InterPro"/>
</dbReference>
<protein>
    <recommendedName>
        <fullName evidence="1">Amidohydrolase-related domain-containing protein</fullName>
    </recommendedName>
</protein>
<dbReference type="InterPro" id="IPR032466">
    <property type="entry name" value="Metal_Hydrolase"/>
</dbReference>
<accession>A0A6J4UXZ7</accession>
<dbReference type="PANTHER" id="PTHR43383:SF2">
    <property type="entry name" value="AMIDOHYDROLASE 2 FAMILY PROTEIN"/>
    <property type="match status" value="1"/>
</dbReference>
<dbReference type="SUPFAM" id="SSF51556">
    <property type="entry name" value="Metallo-dependent hydrolases"/>
    <property type="match status" value="1"/>
</dbReference>
<dbReference type="AlphaFoldDB" id="A0A6J4UXZ7"/>
<sequence>MPSEIADHIANVSVIDTHSHLRGDYAWEGPDAPDILSDLFGWYSSSDLIVAGASLDAVARLQDGGNEDLEGRFAGVAAAWDVAQFTGYGEAVRIAARDLYEIELVSEQTIRAGQHRLQTLQRQGGCVALLRDRAKLDHVQTDLGLDVIDLPRTSAAFFLRDLSLRRFAIGAIDDPVIEAATGVTIRNLATLGQAMEALFARCAPLSIALKSQHAYVRTLAWHKRTDADAERAVRAVLGGGPGSGDPQSEARLCLGDWCLARGVELAGAYQLPIKLHTGYLANTGQLGTAMPVDRLRAGHLAPLLMEYPNARFVLMHIAYPYSDELIALAKHFGNVSVDLCWAWAINPLASKDFVRRFLHAVPMNKLFAFGDDATTPSMAYAYAVQMRRWLTRALEEEVADGFLTTRQAMDGATRLLRGNQLACFDIAGRQRAVRDATSTHERHPWPYRYDSGGSAPERCVP</sequence>
<reference evidence="2" key="1">
    <citation type="submission" date="2020-02" db="EMBL/GenBank/DDBJ databases">
        <authorList>
            <person name="Meier V. D."/>
        </authorList>
    </citation>
    <scope>NUCLEOTIDE SEQUENCE</scope>
    <source>
        <strain evidence="2">AVDCRST_MAG73</strain>
    </source>
</reference>
<dbReference type="Pfam" id="PF04909">
    <property type="entry name" value="Amidohydro_2"/>
    <property type="match status" value="1"/>
</dbReference>
<evidence type="ECO:0000313" key="2">
    <source>
        <dbReference type="EMBL" id="CAA9559953.1"/>
    </source>
</evidence>
<proteinExistence type="predicted"/>